<dbReference type="Proteomes" id="UP000308730">
    <property type="component" value="Unassembled WGS sequence"/>
</dbReference>
<dbReference type="GO" id="GO:0004672">
    <property type="term" value="F:protein kinase activity"/>
    <property type="evidence" value="ECO:0007669"/>
    <property type="project" value="InterPro"/>
</dbReference>
<dbReference type="SUPFAM" id="SSF56112">
    <property type="entry name" value="Protein kinase-like (PK-like)"/>
    <property type="match status" value="1"/>
</dbReference>
<dbReference type="GO" id="GO:0005524">
    <property type="term" value="F:ATP binding"/>
    <property type="evidence" value="ECO:0007669"/>
    <property type="project" value="InterPro"/>
</dbReference>
<comment type="caution">
    <text evidence="2">The sequence shown here is derived from an EMBL/GenBank/DDBJ whole genome shotgun (WGS) entry which is preliminary data.</text>
</comment>
<name>A0A4S4N0P9_9APHY</name>
<dbReference type="AlphaFoldDB" id="A0A4S4N0P9"/>
<dbReference type="Gene3D" id="1.10.510.10">
    <property type="entry name" value="Transferase(Phosphotransferase) domain 1"/>
    <property type="match status" value="1"/>
</dbReference>
<protein>
    <recommendedName>
        <fullName evidence="1">Protein kinase domain-containing protein</fullName>
    </recommendedName>
</protein>
<proteinExistence type="predicted"/>
<keyword evidence="3" id="KW-1185">Reference proteome</keyword>
<dbReference type="OrthoDB" id="2803426at2759"/>
<evidence type="ECO:0000259" key="1">
    <source>
        <dbReference type="PROSITE" id="PS50011"/>
    </source>
</evidence>
<gene>
    <name evidence="2" type="ORF">EUX98_g2918</name>
</gene>
<evidence type="ECO:0000313" key="2">
    <source>
        <dbReference type="EMBL" id="THH31271.1"/>
    </source>
</evidence>
<reference evidence="2 3" key="1">
    <citation type="submission" date="2019-02" db="EMBL/GenBank/DDBJ databases">
        <title>Genome sequencing of the rare red list fungi Antrodiella citrinella (Flaviporus citrinellus).</title>
        <authorList>
            <person name="Buettner E."/>
            <person name="Kellner H."/>
        </authorList>
    </citation>
    <scope>NUCLEOTIDE SEQUENCE [LARGE SCALE GENOMIC DNA]</scope>
    <source>
        <strain evidence="2 3">DSM 108506</strain>
    </source>
</reference>
<dbReference type="InterPro" id="IPR000719">
    <property type="entry name" value="Prot_kinase_dom"/>
</dbReference>
<dbReference type="PROSITE" id="PS50011">
    <property type="entry name" value="PROTEIN_KINASE_DOM"/>
    <property type="match status" value="1"/>
</dbReference>
<sequence>MDGHFHVLWNLQLKNDVTFTAERESGETAVVKFVSRYGLVAHKVLAVAGMALQLHYFLNINSEDDMTGGYHEGLSHRLYEGPLKMIVMEYIHEKRFKGDLYPVDVKASIRKAITTLHAEGLVHGDLRPPNVIVSEDHKALLSDFDWVGKEDVATYPLALSSQIRWHRDVEALALLKEHDIGMLEKMF</sequence>
<accession>A0A4S4N0P9</accession>
<organism evidence="2 3">
    <name type="scientific">Antrodiella citrinella</name>
    <dbReference type="NCBI Taxonomy" id="2447956"/>
    <lineage>
        <taxon>Eukaryota</taxon>
        <taxon>Fungi</taxon>
        <taxon>Dikarya</taxon>
        <taxon>Basidiomycota</taxon>
        <taxon>Agaricomycotina</taxon>
        <taxon>Agaricomycetes</taxon>
        <taxon>Polyporales</taxon>
        <taxon>Steccherinaceae</taxon>
        <taxon>Antrodiella</taxon>
    </lineage>
</organism>
<feature type="domain" description="Protein kinase" evidence="1">
    <location>
        <begin position="1"/>
        <end position="187"/>
    </location>
</feature>
<dbReference type="InterPro" id="IPR011009">
    <property type="entry name" value="Kinase-like_dom_sf"/>
</dbReference>
<evidence type="ECO:0000313" key="3">
    <source>
        <dbReference type="Proteomes" id="UP000308730"/>
    </source>
</evidence>
<dbReference type="EMBL" id="SGPM01000052">
    <property type="protein sequence ID" value="THH31271.1"/>
    <property type="molecule type" value="Genomic_DNA"/>
</dbReference>